<evidence type="ECO:0000256" key="1">
    <source>
        <dbReference type="ARBA" id="ARBA00004141"/>
    </source>
</evidence>
<dbReference type="InterPro" id="IPR049680">
    <property type="entry name" value="FLVCR1-2_SLC49-like"/>
</dbReference>
<proteinExistence type="predicted"/>
<evidence type="ECO:0000256" key="5">
    <source>
        <dbReference type="SAM" id="Phobius"/>
    </source>
</evidence>
<evidence type="ECO:0000256" key="2">
    <source>
        <dbReference type="ARBA" id="ARBA00022692"/>
    </source>
</evidence>
<evidence type="ECO:0000256" key="3">
    <source>
        <dbReference type="ARBA" id="ARBA00022989"/>
    </source>
</evidence>
<dbReference type="Proteomes" id="UP000694888">
    <property type="component" value="Unplaced"/>
</dbReference>
<feature type="transmembrane region" description="Helical" evidence="5">
    <location>
        <begin position="95"/>
        <end position="115"/>
    </location>
</feature>
<evidence type="ECO:0000256" key="4">
    <source>
        <dbReference type="ARBA" id="ARBA00023136"/>
    </source>
</evidence>
<evidence type="ECO:0000313" key="7">
    <source>
        <dbReference type="RefSeq" id="XP_012946642.1"/>
    </source>
</evidence>
<feature type="transmembrane region" description="Helical" evidence="5">
    <location>
        <begin position="29"/>
        <end position="49"/>
    </location>
</feature>
<dbReference type="SUPFAM" id="SSF103473">
    <property type="entry name" value="MFS general substrate transporter"/>
    <property type="match status" value="1"/>
</dbReference>
<comment type="subcellular location">
    <subcellularLocation>
        <location evidence="1">Membrane</location>
        <topology evidence="1">Multi-pass membrane protein</topology>
    </subcellularLocation>
</comment>
<sequence length="193" mass="20911">MDFYATLGGCTAGLLVSRFVDFFTRQMKLCLLLFYLLAGLAALWLTLLVEDVLPFDTVSVYAAIVIGGVFLDGGAPLFFELVIEVSYPVGEGVTSGFLQMLTAFSGVVFLSLLQIESIGKQWMNWCFFGCIAAAVPLLYFIDTVYGRADIDDMEVDVSADVSVDVSVDDDPDVSAITGGDYPEKQSLLNGSYV</sequence>
<dbReference type="GeneID" id="106014128"/>
<organism evidence="6 7">
    <name type="scientific">Aplysia californica</name>
    <name type="common">California sea hare</name>
    <dbReference type="NCBI Taxonomy" id="6500"/>
    <lineage>
        <taxon>Eukaryota</taxon>
        <taxon>Metazoa</taxon>
        <taxon>Spiralia</taxon>
        <taxon>Lophotrochozoa</taxon>
        <taxon>Mollusca</taxon>
        <taxon>Gastropoda</taxon>
        <taxon>Heterobranchia</taxon>
        <taxon>Euthyneura</taxon>
        <taxon>Tectipleura</taxon>
        <taxon>Aplysiida</taxon>
        <taxon>Aplysioidea</taxon>
        <taxon>Aplysiidae</taxon>
        <taxon>Aplysia</taxon>
    </lineage>
</organism>
<dbReference type="InterPro" id="IPR036259">
    <property type="entry name" value="MFS_trans_sf"/>
</dbReference>
<feature type="transmembrane region" description="Helical" evidence="5">
    <location>
        <begin position="121"/>
        <end position="141"/>
    </location>
</feature>
<keyword evidence="3 5" id="KW-1133">Transmembrane helix</keyword>
<dbReference type="PANTHER" id="PTHR10924">
    <property type="entry name" value="MAJOR FACILITATOR SUPERFAMILY PROTEIN-RELATED"/>
    <property type="match status" value="1"/>
</dbReference>
<evidence type="ECO:0000313" key="6">
    <source>
        <dbReference type="Proteomes" id="UP000694888"/>
    </source>
</evidence>
<protein>
    <submittedName>
        <fullName evidence="7">Solute carrier family 49 member 4</fullName>
    </submittedName>
</protein>
<dbReference type="RefSeq" id="XP_012946642.1">
    <property type="nucleotide sequence ID" value="XM_013091188.2"/>
</dbReference>
<reference evidence="7" key="1">
    <citation type="submission" date="2025-08" db="UniProtKB">
        <authorList>
            <consortium name="RefSeq"/>
        </authorList>
    </citation>
    <scope>IDENTIFICATION</scope>
</reference>
<feature type="transmembrane region" description="Helical" evidence="5">
    <location>
        <begin position="61"/>
        <end position="83"/>
    </location>
</feature>
<dbReference type="PANTHER" id="PTHR10924:SF27">
    <property type="entry name" value="SOLUTE CARRIER FAMILY 49 MEMBER 4"/>
    <property type="match status" value="1"/>
</dbReference>
<accession>A0ABM1AFH4</accession>
<keyword evidence="6" id="KW-1185">Reference proteome</keyword>
<gene>
    <name evidence="7" type="primary">LOC106014128</name>
</gene>
<name>A0ABM1AFH4_APLCA</name>
<keyword evidence="4 5" id="KW-0472">Membrane</keyword>
<keyword evidence="2 5" id="KW-0812">Transmembrane</keyword>